<sequence>MSLLETIIKAASGLARPDYESEYPIVLNPDPVFLNLKPENEDPIDRILVKKDDGWPISQNDAERIELGRNFFKKLRRKLKNASSFTKDEFFEMFNPFLEKNGEILGISAKIGRREEGYSVKLVEKVGYLMGRDVRGLILEACIVLELWDVLESLIVNKLVLHSCVSNLVNNLIEKRRSDLIVLCVKHIGDIQTYEIMCILKYFLCPSKEGYESMVSVRKDWESQALLAIEKVSDKNLTAKKLSVARDASLLVMVAYDGFSVSELCLHYLLASKNVDDVILASCISKLNGLEMMSLIQHLSKWLKKYERFPQVSPCPKASSLLGLKVCEWIPSLQDVVRCLGLVIDEHFSSLVLHPEFHEELRSLGGLASSLAAEARLCGSLANLTERLRTDHRGIYIELVTTLKSTYF</sequence>
<organism evidence="1 2">
    <name type="scientific">Coffea canephora</name>
    <name type="common">Robusta coffee</name>
    <dbReference type="NCBI Taxonomy" id="49390"/>
    <lineage>
        <taxon>Eukaryota</taxon>
        <taxon>Viridiplantae</taxon>
        <taxon>Streptophyta</taxon>
        <taxon>Embryophyta</taxon>
        <taxon>Tracheophyta</taxon>
        <taxon>Spermatophyta</taxon>
        <taxon>Magnoliopsida</taxon>
        <taxon>eudicotyledons</taxon>
        <taxon>Gunneridae</taxon>
        <taxon>Pentapetalae</taxon>
        <taxon>asterids</taxon>
        <taxon>lamiids</taxon>
        <taxon>Gentianales</taxon>
        <taxon>Rubiaceae</taxon>
        <taxon>Ixoroideae</taxon>
        <taxon>Gardenieae complex</taxon>
        <taxon>Bertiereae - Coffeeae clade</taxon>
        <taxon>Coffeeae</taxon>
        <taxon>Coffea</taxon>
    </lineage>
</organism>
<protein>
    <submittedName>
        <fullName evidence="1">Uncharacterized protein</fullName>
    </submittedName>
</protein>
<proteinExistence type="predicted"/>
<reference evidence="2" key="1">
    <citation type="journal article" date="2014" name="Science">
        <title>The coffee genome provides insight into the convergent evolution of caffeine biosynthesis.</title>
        <authorList>
            <person name="Denoeud F."/>
            <person name="Carretero-Paulet L."/>
            <person name="Dereeper A."/>
            <person name="Droc G."/>
            <person name="Guyot R."/>
            <person name="Pietrella M."/>
            <person name="Zheng C."/>
            <person name="Alberti A."/>
            <person name="Anthony F."/>
            <person name="Aprea G."/>
            <person name="Aury J.M."/>
            <person name="Bento P."/>
            <person name="Bernard M."/>
            <person name="Bocs S."/>
            <person name="Campa C."/>
            <person name="Cenci A."/>
            <person name="Combes M.C."/>
            <person name="Crouzillat D."/>
            <person name="Da Silva C."/>
            <person name="Daddiego L."/>
            <person name="De Bellis F."/>
            <person name="Dussert S."/>
            <person name="Garsmeur O."/>
            <person name="Gayraud T."/>
            <person name="Guignon V."/>
            <person name="Jahn K."/>
            <person name="Jamilloux V."/>
            <person name="Joet T."/>
            <person name="Labadie K."/>
            <person name="Lan T."/>
            <person name="Leclercq J."/>
            <person name="Lepelley M."/>
            <person name="Leroy T."/>
            <person name="Li L.T."/>
            <person name="Librado P."/>
            <person name="Lopez L."/>
            <person name="Munoz A."/>
            <person name="Noel B."/>
            <person name="Pallavicini A."/>
            <person name="Perrotta G."/>
            <person name="Poncet V."/>
            <person name="Pot D."/>
            <person name="Priyono X."/>
            <person name="Rigoreau M."/>
            <person name="Rouard M."/>
            <person name="Rozas J."/>
            <person name="Tranchant-Dubreuil C."/>
            <person name="VanBuren R."/>
            <person name="Zhang Q."/>
            <person name="Andrade A.C."/>
            <person name="Argout X."/>
            <person name="Bertrand B."/>
            <person name="de Kochko A."/>
            <person name="Graziosi G."/>
            <person name="Henry R.J."/>
            <person name="Jayarama X."/>
            <person name="Ming R."/>
            <person name="Nagai C."/>
            <person name="Rounsley S."/>
            <person name="Sankoff D."/>
            <person name="Giuliano G."/>
            <person name="Albert V.A."/>
            <person name="Wincker P."/>
            <person name="Lashermes P."/>
        </authorList>
    </citation>
    <scope>NUCLEOTIDE SEQUENCE [LARGE SCALE GENOMIC DNA]</scope>
    <source>
        <strain evidence="2">cv. DH200-94</strain>
    </source>
</reference>
<dbReference type="AlphaFoldDB" id="A0A068V2G7"/>
<accession>A0A068V2G7</accession>
<dbReference type="Proteomes" id="UP000295252">
    <property type="component" value="Chromosome VI"/>
</dbReference>
<evidence type="ECO:0000313" key="1">
    <source>
        <dbReference type="EMBL" id="CDP14846.1"/>
    </source>
</evidence>
<dbReference type="PANTHER" id="PTHR37181">
    <property type="entry name" value="F6A14.6 PROTEIN"/>
    <property type="match status" value="1"/>
</dbReference>
<dbReference type="STRING" id="49390.A0A068V2G7"/>
<dbReference type="PANTHER" id="PTHR37181:SF1">
    <property type="entry name" value="F6A14.6 PROTEIN"/>
    <property type="match status" value="1"/>
</dbReference>
<name>A0A068V2G7_COFCA</name>
<dbReference type="InParanoid" id="A0A068V2G7"/>
<gene>
    <name evidence="1" type="ORF">GSCOC_T00042313001</name>
</gene>
<dbReference type="GO" id="GO:0006364">
    <property type="term" value="P:rRNA processing"/>
    <property type="evidence" value="ECO:0007669"/>
    <property type="project" value="EnsemblPlants"/>
</dbReference>
<dbReference type="PhylomeDB" id="A0A068V2G7"/>
<dbReference type="EMBL" id="HG739176">
    <property type="protein sequence ID" value="CDP14846.1"/>
    <property type="molecule type" value="Genomic_DNA"/>
</dbReference>
<evidence type="ECO:0000313" key="2">
    <source>
        <dbReference type="Proteomes" id="UP000295252"/>
    </source>
</evidence>
<keyword evidence="2" id="KW-1185">Reference proteome</keyword>
<dbReference type="Gramene" id="CDP14846">
    <property type="protein sequence ID" value="CDP14846"/>
    <property type="gene ID" value="GSCOC_T00042313001"/>
</dbReference>
<dbReference type="FunCoup" id="A0A068V2G7">
    <property type="interactions" value="648"/>
</dbReference>
<dbReference type="OMA" id="YEMFPQA"/>
<dbReference type="OrthoDB" id="783877at2759"/>